<name>A0A448ZZB6_METSV</name>
<geneLocation type="plasmid" evidence="5">
    <name>2</name>
</geneLocation>
<evidence type="ECO:0000259" key="3">
    <source>
        <dbReference type="Pfam" id="PF03202"/>
    </source>
</evidence>
<dbReference type="InterPro" id="IPR054825">
    <property type="entry name" value="P68-like"/>
</dbReference>
<keyword evidence="5" id="KW-0449">Lipoprotein</keyword>
<evidence type="ECO:0000256" key="1">
    <source>
        <dbReference type="ARBA" id="ARBA00009031"/>
    </source>
</evidence>
<organism evidence="5">
    <name type="scientific">Metamycoplasma salivarium</name>
    <name type="common">Mycoplasma salivarium</name>
    <dbReference type="NCBI Taxonomy" id="2124"/>
    <lineage>
        <taxon>Bacteria</taxon>
        <taxon>Bacillati</taxon>
        <taxon>Mycoplasmatota</taxon>
        <taxon>Mycoplasmoidales</taxon>
        <taxon>Metamycoplasmataceae</taxon>
        <taxon>Metamycoplasma</taxon>
    </lineage>
</organism>
<keyword evidence="2" id="KW-0812">Transmembrane</keyword>
<dbReference type="Pfam" id="PF03305">
    <property type="entry name" value="Lipoprotein_X"/>
    <property type="match status" value="1"/>
</dbReference>
<dbReference type="EMBL" id="LR214939">
    <property type="protein sequence ID" value="VEU56576.1"/>
    <property type="molecule type" value="Genomic_DNA"/>
</dbReference>
<keyword evidence="2" id="KW-1133">Transmembrane helix</keyword>
<dbReference type="InterPro" id="IPR004890">
    <property type="entry name" value="Lipoprotein_10_C"/>
</dbReference>
<keyword evidence="2" id="KW-0472">Membrane</keyword>
<dbReference type="InterPro" id="IPR004984">
    <property type="entry name" value="Mycoplasma_lipoprotein_cen_dom"/>
</dbReference>
<gene>
    <name evidence="5" type="ORF">NCTC10113_01488</name>
</gene>
<feature type="domain" description="Mycoplasma lipoprotein central" evidence="4">
    <location>
        <begin position="222"/>
        <end position="390"/>
    </location>
</feature>
<comment type="similarity">
    <text evidence="1">Belongs to the MG185/MG260 family.</text>
</comment>
<proteinExistence type="inferred from homology"/>
<reference evidence="5" key="1">
    <citation type="submission" date="2019-01" db="EMBL/GenBank/DDBJ databases">
        <authorList>
            <consortium name="Pathogen Informatics"/>
        </authorList>
    </citation>
    <scope>NUCLEOTIDE SEQUENCE [LARGE SCALE GENOMIC DNA]</scope>
    <source>
        <strain evidence="5">NCTC10113</strain>
    </source>
</reference>
<feature type="domain" description="Mycoplasma lipoprotein C-terminal" evidence="3">
    <location>
        <begin position="424"/>
        <end position="542"/>
    </location>
</feature>
<evidence type="ECO:0000259" key="4">
    <source>
        <dbReference type="Pfam" id="PF03305"/>
    </source>
</evidence>
<dbReference type="Pfam" id="PF03202">
    <property type="entry name" value="Lipoprotein_10"/>
    <property type="match status" value="1"/>
</dbReference>
<dbReference type="AlphaFoldDB" id="A0A448ZZB6"/>
<feature type="transmembrane region" description="Helical" evidence="2">
    <location>
        <begin position="20"/>
        <end position="36"/>
    </location>
</feature>
<evidence type="ECO:0000256" key="2">
    <source>
        <dbReference type="SAM" id="Phobius"/>
    </source>
</evidence>
<accession>A0A448ZZB6</accession>
<dbReference type="NCBIfam" id="NF045826">
    <property type="entry name" value="lipo_P68"/>
    <property type="match status" value="1"/>
</dbReference>
<keyword evidence="5" id="KW-0614">Plasmid</keyword>
<protein>
    <submittedName>
        <fullName evidence="5">Lipoprotein</fullName>
    </submittedName>
</protein>
<evidence type="ECO:0000313" key="5">
    <source>
        <dbReference type="EMBL" id="VEU56576.1"/>
    </source>
</evidence>
<sequence>MNIKICKEKKTKKLHNIKIARFMCVFSIFPLSQIVISCNISQKRFDQVFDNKIVFGTTYEKDHLHYRAIENVIKKYNEVMANMPNYVPIELRSIGENYMQGQDLLHNDLESKNSNNFYNLVSLPNTAASLLSSYDMLLNFRDDNPEFSLKNNKILQKYQPKILNRNTQKNIFSIPLFKSTDVLTINGPIMGYIFEILEKNGIQIENDFKTFVNKIKAASLNDRETIKTLWGSPKNDINKLANNYKIETIGYHTFSSFKELLSFSELIQNMFENTNDQKLNLHALGINDISSVINTISYASINANKQDFYTQIKNINGVERLSFENFRTVDKKISKNSSEIFDDLKTAIRSRALTIKNDDTYTSIYQVMHKYAMTISSSAGYEFYFHEKSSPKKDKTWLNEDELFALPAPSKYLSSDEKNVIYSRGSSIIGIHANEKEDLGTKLFVKWLTESETKYEFPLTLNGNTTTFETPTEHVSRMSSYVFPINQNVNEIEHHFNSFTKLGNELFKKILTDKNYELLEDIADNRISEFNSKLNAAYVATYNKIKNNEIVKDYQTEIINSLIFNLKNR</sequence>
<dbReference type="RefSeq" id="WP_024543832.1">
    <property type="nucleotide sequence ID" value="NZ_LR214938.2"/>
</dbReference>